<evidence type="ECO:0008006" key="3">
    <source>
        <dbReference type="Google" id="ProtNLM"/>
    </source>
</evidence>
<name>A0A327KKD2_9BRAD</name>
<sequence length="79" mass="7856">DLGIAEDALVIRPRMEVTVTRLAPGAAVFLAALRDGTTIADAAAAAFADDDGFDPTAALALLIGSGLATSLSFAPEASP</sequence>
<reference evidence="1 2" key="1">
    <citation type="submission" date="2017-07" db="EMBL/GenBank/DDBJ databases">
        <title>Draft Genome Sequences of Select Purple Nonsulfur Bacteria.</title>
        <authorList>
            <person name="Lasarre B."/>
            <person name="Mckinlay J.B."/>
        </authorList>
    </citation>
    <scope>NUCLEOTIDE SEQUENCE [LARGE SCALE GENOMIC DNA]</scope>
    <source>
        <strain evidence="1 2">DSM 5909</strain>
    </source>
</reference>
<comment type="caution">
    <text evidence="1">The sequence shown here is derived from an EMBL/GenBank/DDBJ whole genome shotgun (WGS) entry which is preliminary data.</text>
</comment>
<dbReference type="AlphaFoldDB" id="A0A327KKD2"/>
<gene>
    <name evidence="1" type="ORF">CH341_27625</name>
</gene>
<keyword evidence="2" id="KW-1185">Reference proteome</keyword>
<evidence type="ECO:0000313" key="2">
    <source>
        <dbReference type="Proteomes" id="UP000249130"/>
    </source>
</evidence>
<evidence type="ECO:0000313" key="1">
    <source>
        <dbReference type="EMBL" id="RAI38564.1"/>
    </source>
</evidence>
<feature type="non-terminal residue" evidence="1">
    <location>
        <position position="1"/>
    </location>
</feature>
<accession>A0A327KKD2</accession>
<organism evidence="1 2">
    <name type="scientific">Rhodoplanes roseus</name>
    <dbReference type="NCBI Taxonomy" id="29409"/>
    <lineage>
        <taxon>Bacteria</taxon>
        <taxon>Pseudomonadati</taxon>
        <taxon>Pseudomonadota</taxon>
        <taxon>Alphaproteobacteria</taxon>
        <taxon>Hyphomicrobiales</taxon>
        <taxon>Nitrobacteraceae</taxon>
        <taxon>Rhodoplanes</taxon>
    </lineage>
</organism>
<dbReference type="EMBL" id="NPEX01000352">
    <property type="protein sequence ID" value="RAI38564.1"/>
    <property type="molecule type" value="Genomic_DNA"/>
</dbReference>
<dbReference type="Proteomes" id="UP000249130">
    <property type="component" value="Unassembled WGS sequence"/>
</dbReference>
<protein>
    <recommendedName>
        <fullName evidence="3">DUF2063 domain-containing protein</fullName>
    </recommendedName>
</protein>
<proteinExistence type="predicted"/>